<keyword evidence="7 12" id="KW-0831">Ubiquinone biosynthesis</keyword>
<dbReference type="InterPro" id="IPR006370">
    <property type="entry name" value="HB_polyprenyltransferase-like"/>
</dbReference>
<gene>
    <name evidence="12" type="primary">ubiA</name>
    <name evidence="14" type="ORF">LHGZ1_0324</name>
</gene>
<dbReference type="FunFam" id="1.10.357.140:FF:000002">
    <property type="entry name" value="4-hydroxybenzoate octaprenyltransferase"/>
    <property type="match status" value="1"/>
</dbReference>
<evidence type="ECO:0000256" key="4">
    <source>
        <dbReference type="ARBA" id="ARBA00022475"/>
    </source>
</evidence>
<comment type="similarity">
    <text evidence="3 12">Belongs to the UbiA prenyltransferase family.</text>
</comment>
<dbReference type="NCBIfam" id="TIGR01474">
    <property type="entry name" value="ubiA_proteo"/>
    <property type="match status" value="1"/>
</dbReference>
<name>A0A248LFA7_9NEIS</name>
<dbReference type="Gene3D" id="1.10.357.140">
    <property type="entry name" value="UbiA prenyltransferase"/>
    <property type="match status" value="1"/>
</dbReference>
<dbReference type="Pfam" id="PF01040">
    <property type="entry name" value="UbiA"/>
    <property type="match status" value="1"/>
</dbReference>
<protein>
    <recommendedName>
        <fullName evidence="12 13">4-hydroxybenzoate octaprenyltransferase</fullName>
        <ecNumber evidence="12 13">2.5.1.39</ecNumber>
    </recommendedName>
    <alternativeName>
        <fullName evidence="12">4-HB polyprenyltransferase</fullName>
    </alternativeName>
</protein>
<dbReference type="PANTHER" id="PTHR11048:SF28">
    <property type="entry name" value="4-HYDROXYBENZOATE POLYPRENYLTRANSFERASE, MITOCHONDRIAL"/>
    <property type="match status" value="1"/>
</dbReference>
<evidence type="ECO:0000256" key="10">
    <source>
        <dbReference type="ARBA" id="ARBA00022989"/>
    </source>
</evidence>
<dbReference type="InterPro" id="IPR030470">
    <property type="entry name" value="UbiA_prenylTrfase_CS"/>
</dbReference>
<dbReference type="HAMAP" id="MF_01635">
    <property type="entry name" value="UbiA"/>
    <property type="match status" value="1"/>
</dbReference>
<dbReference type="PANTHER" id="PTHR11048">
    <property type="entry name" value="PRENYLTRANSFERASES"/>
    <property type="match status" value="1"/>
</dbReference>
<dbReference type="CDD" id="cd13959">
    <property type="entry name" value="PT_UbiA_COQ2"/>
    <property type="match status" value="1"/>
</dbReference>
<evidence type="ECO:0000256" key="3">
    <source>
        <dbReference type="ARBA" id="ARBA00005985"/>
    </source>
</evidence>
<comment type="pathway">
    <text evidence="12">Cofactor biosynthesis; ubiquinone biosynthesis.</text>
</comment>
<dbReference type="Gene3D" id="1.20.120.1780">
    <property type="entry name" value="UbiA prenyltransferase"/>
    <property type="match status" value="1"/>
</dbReference>
<feature type="transmembrane region" description="Helical" evidence="12">
    <location>
        <begin position="167"/>
        <end position="185"/>
    </location>
</feature>
<evidence type="ECO:0000256" key="7">
    <source>
        <dbReference type="ARBA" id="ARBA00022688"/>
    </source>
</evidence>
<keyword evidence="11 12" id="KW-0472">Membrane</keyword>
<proteinExistence type="inferred from homology"/>
<evidence type="ECO:0000256" key="6">
    <source>
        <dbReference type="ARBA" id="ARBA00022679"/>
    </source>
</evidence>
<dbReference type="GO" id="GO:0006744">
    <property type="term" value="P:ubiquinone biosynthetic process"/>
    <property type="evidence" value="ECO:0007669"/>
    <property type="project" value="UniProtKB-UniRule"/>
</dbReference>
<dbReference type="OrthoDB" id="9782418at2"/>
<comment type="catalytic activity">
    <reaction evidence="12">
        <text>all-trans-octaprenyl diphosphate + 4-hydroxybenzoate = 4-hydroxy-3-(all-trans-octaprenyl)benzoate + diphosphate</text>
        <dbReference type="Rhea" id="RHEA:27782"/>
        <dbReference type="ChEBI" id="CHEBI:1617"/>
        <dbReference type="ChEBI" id="CHEBI:17879"/>
        <dbReference type="ChEBI" id="CHEBI:33019"/>
        <dbReference type="ChEBI" id="CHEBI:57711"/>
        <dbReference type="EC" id="2.5.1.39"/>
    </reaction>
</comment>
<feature type="transmembrane region" description="Helical" evidence="12">
    <location>
        <begin position="21"/>
        <end position="39"/>
    </location>
</feature>
<evidence type="ECO:0000256" key="2">
    <source>
        <dbReference type="ARBA" id="ARBA00004141"/>
    </source>
</evidence>
<dbReference type="AlphaFoldDB" id="A0A248LFA7"/>
<keyword evidence="9 12" id="KW-0460">Magnesium</keyword>
<evidence type="ECO:0000256" key="8">
    <source>
        <dbReference type="ARBA" id="ARBA00022692"/>
    </source>
</evidence>
<dbReference type="FunFam" id="1.20.120.1780:FF:000001">
    <property type="entry name" value="4-hydroxybenzoate octaprenyltransferase"/>
    <property type="match status" value="1"/>
</dbReference>
<accession>A0A248LFA7</accession>
<evidence type="ECO:0000256" key="1">
    <source>
        <dbReference type="ARBA" id="ARBA00001946"/>
    </source>
</evidence>
<feature type="transmembrane region" description="Helical" evidence="12">
    <location>
        <begin position="113"/>
        <end position="130"/>
    </location>
</feature>
<keyword evidence="6 12" id="KW-0808">Transferase</keyword>
<dbReference type="EMBL" id="CP022115">
    <property type="protein sequence ID" value="ASJ23155.1"/>
    <property type="molecule type" value="Genomic_DNA"/>
</dbReference>
<evidence type="ECO:0000313" key="15">
    <source>
        <dbReference type="Proteomes" id="UP000197424"/>
    </source>
</evidence>
<sequence>MNRQRLLDYCQLMRIDKPIGTLLLLWPTLWALWLAADGLPPLDILAIFVAGTFLMRAAGCVINDLADRDIDGAVERTRQRPFARGAVTPREALLLAAGLALLALLIALPLNRLALLLTLPALFLAVTYPFTKRFFPIPQAYLGLAFGFGIPMAFAAVQGHIPPEGWWLFVANIFWVLAYDTCYAITDKPDDLKIGIRTSAITFGRFDVAAVALCQGLFLLLMAMLGRHLHLGWPFTAGLAVAAALIGVQLARIRSRDRAVCFAAFLDNNRVGLAVFAGIVLSLHWPAL</sequence>
<keyword evidence="10 12" id="KW-1133">Transmembrane helix</keyword>
<feature type="transmembrane region" description="Helical" evidence="12">
    <location>
        <begin position="87"/>
        <end position="107"/>
    </location>
</feature>
<dbReference type="EC" id="2.5.1.39" evidence="12 13"/>
<organism evidence="14 15">
    <name type="scientific">Laribacter hongkongensis</name>
    <dbReference type="NCBI Taxonomy" id="168471"/>
    <lineage>
        <taxon>Bacteria</taxon>
        <taxon>Pseudomonadati</taxon>
        <taxon>Pseudomonadota</taxon>
        <taxon>Betaproteobacteria</taxon>
        <taxon>Neisseriales</taxon>
        <taxon>Aquaspirillaceae</taxon>
        <taxon>Laribacter</taxon>
    </lineage>
</organism>
<comment type="cofactor">
    <cofactor evidence="1 12">
        <name>Mg(2+)</name>
        <dbReference type="ChEBI" id="CHEBI:18420"/>
    </cofactor>
</comment>
<feature type="transmembrane region" description="Helical" evidence="12">
    <location>
        <begin position="231"/>
        <end position="251"/>
    </location>
</feature>
<evidence type="ECO:0000256" key="9">
    <source>
        <dbReference type="ARBA" id="ARBA00022842"/>
    </source>
</evidence>
<dbReference type="InterPro" id="IPR039653">
    <property type="entry name" value="Prenyltransferase"/>
</dbReference>
<dbReference type="PROSITE" id="PS00943">
    <property type="entry name" value="UBIA"/>
    <property type="match status" value="1"/>
</dbReference>
<evidence type="ECO:0000256" key="5">
    <source>
        <dbReference type="ARBA" id="ARBA00022519"/>
    </source>
</evidence>
<evidence type="ECO:0000256" key="11">
    <source>
        <dbReference type="ARBA" id="ARBA00023136"/>
    </source>
</evidence>
<dbReference type="UniPathway" id="UPA00232"/>
<evidence type="ECO:0000256" key="12">
    <source>
        <dbReference type="HAMAP-Rule" id="MF_01635"/>
    </source>
</evidence>
<evidence type="ECO:0000256" key="13">
    <source>
        <dbReference type="NCBIfam" id="TIGR01474"/>
    </source>
</evidence>
<dbReference type="GO" id="GO:0005886">
    <property type="term" value="C:plasma membrane"/>
    <property type="evidence" value="ECO:0007669"/>
    <property type="project" value="UniProtKB-SubCell"/>
</dbReference>
<dbReference type="InterPro" id="IPR044878">
    <property type="entry name" value="UbiA_sf"/>
</dbReference>
<evidence type="ECO:0000313" key="14">
    <source>
        <dbReference type="EMBL" id="ASJ23155.1"/>
    </source>
</evidence>
<feature type="transmembrane region" description="Helical" evidence="12">
    <location>
        <begin position="142"/>
        <end position="161"/>
    </location>
</feature>
<dbReference type="Proteomes" id="UP000197424">
    <property type="component" value="Chromosome"/>
</dbReference>
<dbReference type="GO" id="GO:0008412">
    <property type="term" value="F:4-hydroxybenzoate polyprenyltransferase activity"/>
    <property type="evidence" value="ECO:0007669"/>
    <property type="project" value="UniProtKB-UniRule"/>
</dbReference>
<feature type="transmembrane region" description="Helical" evidence="12">
    <location>
        <begin position="206"/>
        <end position="225"/>
    </location>
</feature>
<feature type="transmembrane region" description="Helical" evidence="12">
    <location>
        <begin position="45"/>
        <end position="66"/>
    </location>
</feature>
<keyword evidence="5 12" id="KW-0997">Cell inner membrane</keyword>
<comment type="subcellular location">
    <subcellularLocation>
        <location evidence="12">Cell inner membrane</location>
        <topology evidence="12">Multi-pass membrane protein</topology>
    </subcellularLocation>
    <subcellularLocation>
        <location evidence="2">Membrane</location>
        <topology evidence="2">Multi-pass membrane protein</topology>
    </subcellularLocation>
</comment>
<keyword evidence="4 12" id="KW-1003">Cell membrane</keyword>
<dbReference type="InterPro" id="IPR000537">
    <property type="entry name" value="UbiA_prenyltransferase"/>
</dbReference>
<comment type="function">
    <text evidence="12">Catalyzes the prenylation of para-hydroxybenzoate (PHB) with an all-trans polyprenyl group. Mediates the second step in the final reaction sequence of ubiquinone-8 (UQ-8) biosynthesis, which is the condensation of the polyisoprenoid side chain with PHB, generating the first membrane-bound Q intermediate 3-octaprenyl-4-hydroxybenzoate.</text>
</comment>
<keyword evidence="8 12" id="KW-0812">Transmembrane</keyword>
<reference evidence="15" key="1">
    <citation type="submission" date="2017-06" db="EMBL/GenBank/DDBJ databases">
        <title>Whole genome sequence of Laribacter hongkongensis LHGZ1.</title>
        <authorList>
            <person name="Chen D."/>
            <person name="Wu H."/>
            <person name="Chen J."/>
        </authorList>
    </citation>
    <scope>NUCLEOTIDE SEQUENCE [LARGE SCALE GENOMIC DNA]</scope>
    <source>
        <strain evidence="15">LHGZ1</strain>
    </source>
</reference>
<dbReference type="RefSeq" id="WP_088859934.1">
    <property type="nucleotide sequence ID" value="NZ_CP022115.1"/>
</dbReference>